<dbReference type="InterPro" id="IPR036236">
    <property type="entry name" value="Znf_C2H2_sf"/>
</dbReference>
<evidence type="ECO:0000313" key="11">
    <source>
        <dbReference type="Proteomes" id="UP001164746"/>
    </source>
</evidence>
<keyword evidence="11" id="KW-1185">Reference proteome</keyword>
<comment type="subcellular location">
    <subcellularLocation>
        <location evidence="1">Nucleus</location>
    </subcellularLocation>
</comment>
<proteinExistence type="predicted"/>
<keyword evidence="4 7" id="KW-0863">Zinc-finger</keyword>
<dbReference type="EMBL" id="CP111018">
    <property type="protein sequence ID" value="WAR11265.1"/>
    <property type="molecule type" value="Genomic_DNA"/>
</dbReference>
<dbReference type="SMART" id="SM00355">
    <property type="entry name" value="ZnF_C2H2"/>
    <property type="match status" value="8"/>
</dbReference>
<dbReference type="Pfam" id="PF13912">
    <property type="entry name" value="zf-C2H2_6"/>
    <property type="match status" value="1"/>
</dbReference>
<evidence type="ECO:0000259" key="9">
    <source>
        <dbReference type="PROSITE" id="PS50157"/>
    </source>
</evidence>
<gene>
    <name evidence="10" type="ORF">MAR_036341</name>
</gene>
<dbReference type="SUPFAM" id="SSF57667">
    <property type="entry name" value="beta-beta-alpha zinc fingers"/>
    <property type="match status" value="3"/>
</dbReference>
<feature type="region of interest" description="Disordered" evidence="8">
    <location>
        <begin position="477"/>
        <end position="614"/>
    </location>
</feature>
<sequence>MNDADLVSSAYAGYAGNLAGISAGESQGLIEQLQSLLKSNGVHGGRKMSTDQISFQSMDTSNDRDDGVRPSCRFCGKTFAQASYIKAHERLHTGEKPYVCSVCNKAFSDASNWKKHERMHSRQIQGTFEDGIVSVVTSCPPTPEPLTPATPHSPTVVSAPGNQTSSSSVTMATMSFSPSPISGLMSPINIGMNSHLSTSFASGLNSSSLSQHSEDSNDLSPPAAKRNKDDSLSCNLCSKTFSTPASLSMHKKIHSGEKPHMCGTCGKSFTQIGTLRAHERVHTGEKPYECTICGKTFAQCGSFRMHERRHHRDMLENFQKCFICGASFGSLEDLQKHMMCHPGALNLNLPGLHPGHLGFPGPLPMGMGFPPDFDTMNSIKAEMKPDVSEMSEIERAFNLFTSQPKSAPVAVSIAEHFQLPPFASTAHALIQRSLSQGNDPNTAVSMLLASNGGDNLTGLNLLGQPFSRPGVFSPAKLPIMPPERPQSITVSEAFKEEVEPVSTTTRSRKYSSDSHTSMSLPDGQQNDGKEKGSNDDDNDNYNDGENDGPSQKMPSEGEESSLTESRSTEDFQSDDAQNNGISGGISRRNLNKRMITSSNMRKQRRPMRRLSTTAITDQTAYQQRYNENGEEINEEELTKDQLMVSFLLSKGEVYKCEHCHIIFEDCTLYLLHNGFHANDRDPFKCVICKKSCEGRVEFNCHLTSHINISPVNLA</sequence>
<dbReference type="Pfam" id="PF13894">
    <property type="entry name" value="zf-C2H2_4"/>
    <property type="match status" value="1"/>
</dbReference>
<feature type="domain" description="C2H2-type" evidence="9">
    <location>
        <begin position="288"/>
        <end position="315"/>
    </location>
</feature>
<feature type="region of interest" description="Disordered" evidence="8">
    <location>
        <begin position="141"/>
        <end position="171"/>
    </location>
</feature>
<dbReference type="PANTHER" id="PTHR16515:SF49">
    <property type="entry name" value="GASTRULA ZINC FINGER PROTEIN XLCGF49.1-LIKE-RELATED"/>
    <property type="match status" value="1"/>
</dbReference>
<dbReference type="Proteomes" id="UP001164746">
    <property type="component" value="Chromosome 7"/>
</dbReference>
<feature type="region of interest" description="Disordered" evidence="8">
    <location>
        <begin position="201"/>
        <end position="230"/>
    </location>
</feature>
<feature type="domain" description="C2H2-type" evidence="9">
    <location>
        <begin position="319"/>
        <end position="346"/>
    </location>
</feature>
<evidence type="ECO:0000256" key="3">
    <source>
        <dbReference type="ARBA" id="ARBA00022737"/>
    </source>
</evidence>
<dbReference type="Pfam" id="PF00096">
    <property type="entry name" value="zf-C2H2"/>
    <property type="match status" value="4"/>
</dbReference>
<dbReference type="InterPro" id="IPR013087">
    <property type="entry name" value="Znf_C2H2_type"/>
</dbReference>
<evidence type="ECO:0000256" key="2">
    <source>
        <dbReference type="ARBA" id="ARBA00022723"/>
    </source>
</evidence>
<dbReference type="InterPro" id="IPR050331">
    <property type="entry name" value="Zinc_finger"/>
</dbReference>
<evidence type="ECO:0000313" key="10">
    <source>
        <dbReference type="EMBL" id="WAR11265.1"/>
    </source>
</evidence>
<reference evidence="10" key="1">
    <citation type="submission" date="2022-11" db="EMBL/GenBank/DDBJ databases">
        <title>Centuries of genome instability and evolution in soft-shell clam transmissible cancer (bioRxiv).</title>
        <authorList>
            <person name="Hart S.F.M."/>
            <person name="Yonemitsu M.A."/>
            <person name="Giersch R.M."/>
            <person name="Beal B.F."/>
            <person name="Arriagada G."/>
            <person name="Davis B.W."/>
            <person name="Ostrander E.A."/>
            <person name="Goff S.P."/>
            <person name="Metzger M.J."/>
        </authorList>
    </citation>
    <scope>NUCLEOTIDE SEQUENCE</scope>
    <source>
        <strain evidence="10">MELC-2E11</strain>
        <tissue evidence="10">Siphon/mantle</tissue>
    </source>
</reference>
<evidence type="ECO:0000256" key="1">
    <source>
        <dbReference type="ARBA" id="ARBA00004123"/>
    </source>
</evidence>
<protein>
    <submittedName>
        <fullName evidence="10">ZN596-like protein</fullName>
    </submittedName>
</protein>
<evidence type="ECO:0000256" key="8">
    <source>
        <dbReference type="SAM" id="MobiDB-lite"/>
    </source>
</evidence>
<dbReference type="Gene3D" id="3.30.160.60">
    <property type="entry name" value="Classic Zinc Finger"/>
    <property type="match status" value="5"/>
</dbReference>
<feature type="domain" description="C2H2-type" evidence="9">
    <location>
        <begin position="98"/>
        <end position="125"/>
    </location>
</feature>
<feature type="domain" description="C2H2-type" evidence="9">
    <location>
        <begin position="654"/>
        <end position="681"/>
    </location>
</feature>
<keyword evidence="5" id="KW-0862">Zinc</keyword>
<feature type="domain" description="C2H2-type" evidence="9">
    <location>
        <begin position="70"/>
        <end position="97"/>
    </location>
</feature>
<feature type="domain" description="C2H2-type" evidence="9">
    <location>
        <begin position="232"/>
        <end position="259"/>
    </location>
</feature>
<keyword evidence="2" id="KW-0479">Metal-binding</keyword>
<name>A0ABY7EN46_MYAAR</name>
<dbReference type="PANTHER" id="PTHR16515">
    <property type="entry name" value="PR DOMAIN ZINC FINGER PROTEIN"/>
    <property type="match status" value="1"/>
</dbReference>
<organism evidence="10 11">
    <name type="scientific">Mya arenaria</name>
    <name type="common">Soft-shell clam</name>
    <dbReference type="NCBI Taxonomy" id="6604"/>
    <lineage>
        <taxon>Eukaryota</taxon>
        <taxon>Metazoa</taxon>
        <taxon>Spiralia</taxon>
        <taxon>Lophotrochozoa</taxon>
        <taxon>Mollusca</taxon>
        <taxon>Bivalvia</taxon>
        <taxon>Autobranchia</taxon>
        <taxon>Heteroconchia</taxon>
        <taxon>Euheterodonta</taxon>
        <taxon>Imparidentia</taxon>
        <taxon>Neoheterodontei</taxon>
        <taxon>Myida</taxon>
        <taxon>Myoidea</taxon>
        <taxon>Myidae</taxon>
        <taxon>Mya</taxon>
    </lineage>
</organism>
<dbReference type="PROSITE" id="PS00028">
    <property type="entry name" value="ZINC_FINGER_C2H2_1"/>
    <property type="match status" value="8"/>
</dbReference>
<feature type="compositionally biased region" description="Polar residues" evidence="8">
    <location>
        <begin position="152"/>
        <end position="163"/>
    </location>
</feature>
<keyword evidence="6" id="KW-0539">Nucleus</keyword>
<feature type="compositionally biased region" description="Low complexity" evidence="8">
    <location>
        <begin position="201"/>
        <end position="211"/>
    </location>
</feature>
<evidence type="ECO:0000256" key="6">
    <source>
        <dbReference type="ARBA" id="ARBA00023242"/>
    </source>
</evidence>
<dbReference type="PROSITE" id="PS50157">
    <property type="entry name" value="ZINC_FINGER_C2H2_2"/>
    <property type="match status" value="7"/>
</dbReference>
<feature type="domain" description="C2H2-type" evidence="9">
    <location>
        <begin position="260"/>
        <end position="287"/>
    </location>
</feature>
<feature type="compositionally biased region" description="Acidic residues" evidence="8">
    <location>
        <begin position="535"/>
        <end position="546"/>
    </location>
</feature>
<keyword evidence="3" id="KW-0677">Repeat</keyword>
<evidence type="ECO:0000256" key="7">
    <source>
        <dbReference type="PROSITE-ProRule" id="PRU00042"/>
    </source>
</evidence>
<feature type="compositionally biased region" description="Polar residues" evidence="8">
    <location>
        <begin position="513"/>
        <end position="526"/>
    </location>
</feature>
<accession>A0ABY7EN46</accession>
<evidence type="ECO:0000256" key="4">
    <source>
        <dbReference type="ARBA" id="ARBA00022771"/>
    </source>
</evidence>
<evidence type="ECO:0000256" key="5">
    <source>
        <dbReference type="ARBA" id="ARBA00022833"/>
    </source>
</evidence>